<dbReference type="GO" id="GO:0005634">
    <property type="term" value="C:nucleus"/>
    <property type="evidence" value="ECO:0007669"/>
    <property type="project" value="TreeGrafter"/>
</dbReference>
<dbReference type="Gene3D" id="3.40.50.300">
    <property type="entry name" value="P-loop containing nucleotide triphosphate hydrolases"/>
    <property type="match status" value="2"/>
</dbReference>
<feature type="domain" description="RNase III" evidence="8">
    <location>
        <begin position="1000"/>
        <end position="1159"/>
    </location>
</feature>
<evidence type="ECO:0000313" key="12">
    <source>
        <dbReference type="EMBL" id="KLO12187.1"/>
    </source>
</evidence>
<evidence type="ECO:0000256" key="7">
    <source>
        <dbReference type="SAM" id="MobiDB-lite"/>
    </source>
</evidence>
<dbReference type="SMART" id="SM00487">
    <property type="entry name" value="DEXDc"/>
    <property type="match status" value="1"/>
</dbReference>
<dbReference type="InterPro" id="IPR036389">
    <property type="entry name" value="RNase_III_sf"/>
</dbReference>
<dbReference type="Pfam" id="PF00636">
    <property type="entry name" value="Ribonuclease_3"/>
    <property type="match status" value="2"/>
</dbReference>
<evidence type="ECO:0000256" key="5">
    <source>
        <dbReference type="ARBA" id="ARBA00022840"/>
    </source>
</evidence>
<dbReference type="GO" id="GO:0004525">
    <property type="term" value="F:ribonuclease III activity"/>
    <property type="evidence" value="ECO:0007669"/>
    <property type="project" value="InterPro"/>
</dbReference>
<reference evidence="12 13" key="1">
    <citation type="submission" date="2015-04" db="EMBL/GenBank/DDBJ databases">
        <title>Complete genome sequence of Schizopora paradoxa KUC8140, a cosmopolitan wood degrader in East Asia.</title>
        <authorList>
            <consortium name="DOE Joint Genome Institute"/>
            <person name="Min B."/>
            <person name="Park H."/>
            <person name="Jang Y."/>
            <person name="Kim J.-J."/>
            <person name="Kim K.H."/>
            <person name="Pangilinan J."/>
            <person name="Lipzen A."/>
            <person name="Riley R."/>
            <person name="Grigoriev I.V."/>
            <person name="Spatafora J.W."/>
            <person name="Choi I.-G."/>
        </authorList>
    </citation>
    <scope>NUCLEOTIDE SEQUENCE [LARGE SCALE GENOMIC DNA]</scope>
    <source>
        <strain evidence="12 13">KUC8140</strain>
    </source>
</reference>
<dbReference type="Gene3D" id="3.30.160.380">
    <property type="entry name" value="Dicer dimerisation domain"/>
    <property type="match status" value="1"/>
</dbReference>
<feature type="region of interest" description="Disordered" evidence="7">
    <location>
        <begin position="1114"/>
        <end position="1134"/>
    </location>
</feature>
<dbReference type="Pfam" id="PF03368">
    <property type="entry name" value="Dicer_dimer"/>
    <property type="match status" value="1"/>
</dbReference>
<dbReference type="Pfam" id="PF00271">
    <property type="entry name" value="Helicase_C"/>
    <property type="match status" value="1"/>
</dbReference>
<keyword evidence="13" id="KW-1185">Reference proteome</keyword>
<dbReference type="SMART" id="SM00490">
    <property type="entry name" value="HELICc"/>
    <property type="match status" value="1"/>
</dbReference>
<dbReference type="CDD" id="cd18034">
    <property type="entry name" value="DEXHc_dicer"/>
    <property type="match status" value="1"/>
</dbReference>
<evidence type="ECO:0000259" key="8">
    <source>
        <dbReference type="PROSITE" id="PS50142"/>
    </source>
</evidence>
<feature type="domain" description="Helicase C-terminal" evidence="10">
    <location>
        <begin position="383"/>
        <end position="557"/>
    </location>
</feature>
<name>A0A0H2RKM1_9AGAM</name>
<dbReference type="InterPro" id="IPR011545">
    <property type="entry name" value="DEAD/DEAH_box_helicase_dom"/>
</dbReference>
<dbReference type="GO" id="GO:0030422">
    <property type="term" value="P:siRNA processing"/>
    <property type="evidence" value="ECO:0007669"/>
    <property type="project" value="TreeGrafter"/>
</dbReference>
<dbReference type="GO" id="GO:0004386">
    <property type="term" value="F:helicase activity"/>
    <property type="evidence" value="ECO:0007669"/>
    <property type="project" value="UniProtKB-KW"/>
</dbReference>
<dbReference type="STRING" id="27342.A0A0H2RKM1"/>
<gene>
    <name evidence="12" type="ORF">SCHPADRAFT_875871</name>
</gene>
<dbReference type="OrthoDB" id="416741at2759"/>
<dbReference type="InterPro" id="IPR038248">
    <property type="entry name" value="Dicer_dimer_sf"/>
</dbReference>
<evidence type="ECO:0000313" key="13">
    <source>
        <dbReference type="Proteomes" id="UP000053477"/>
    </source>
</evidence>
<protein>
    <submittedName>
        <fullName evidence="12">p-loop containing nucleoside triphosphate hydrolase protein</fullName>
    </submittedName>
</protein>
<dbReference type="SUPFAM" id="SSF69065">
    <property type="entry name" value="RNase III domain-like"/>
    <property type="match status" value="2"/>
</dbReference>
<feature type="domain" description="RNase III" evidence="8">
    <location>
        <begin position="1200"/>
        <end position="1384"/>
    </location>
</feature>
<dbReference type="InterPro" id="IPR014001">
    <property type="entry name" value="Helicase_ATP-bd"/>
</dbReference>
<keyword evidence="6" id="KW-0694">RNA-binding</keyword>
<dbReference type="PANTHER" id="PTHR14950:SF37">
    <property type="entry name" value="ENDORIBONUCLEASE DICER"/>
    <property type="match status" value="1"/>
</dbReference>
<sequence length="1500" mass="169948">MDSDAQNAQNALTTRRYQEEMLEASLRSNIIIAMDTGSGKTHIAVLRLKIESEREQTKVSWFMAPTVGLCEQQRDVIANALPLSVGLISGALEPDQWKSPNLWKKALNFHRIIVTTPQVLLDALRHGYVNLGRDIGLLVFDEAHHAADRHPYNMIMREFYDNCQPRMENSTQEGDNVRPFVLGLTASPIFGGNVRDAFKIIETNLDSSIVSPRRTREELARYVHRPEFKHIIYPAIDHKDAPLRSSNTVALAQIVNSLDINEDPSVHSLQERLRKLSSTSDDYKRIDQKLSRLLDKKDSFTHKGMRDFSRTAKEISSEVGPWAADWFVQAVVERALSHSGPSPVFFGERHALERAYLMDQLRRIKIKAVSYEPKEVMAGMSPKSKKLIICLLDEKASRESQDEFYSGLVFVTRRDAVLALAELLSHHPFTKDRFKVGTLLGNSDSTRRNSFLDITRTMVKQSQSATLGEFRIGEKNLLISTAVGEEGIDIQACGCVIRWDIPQNMVSWAQSRGRARRRRSTFILMFEDGGAHDGTVRKWDALEKEMVSLYIDEQRLAALFNEDEKEEDPDLDDEKVEFRVEKTGATLTLNSAISHLTHFCSVLPNTTHADIFPIYDITPPDYPLGYHSSPPGTVLYPNNGPFGATVLLPRFLPPDQREHNVPEIFGTRTKAKKHAAFKAYVSLYHAHLLNDHLLPLDGVVERNLGTEVIELLKKIEKREGLANVSNQMDPWARLKDASDQGVQSAKWFVSAVHIDGISSAFAMLTKTEVPTLDNPDVLYDLEHGERKFDARPVGWQNLTHNQISAAQRYTRRLFSLYYGTRMDWENMEYSYLFLPSGDGATQSRLWEERRLWAQQLEVNSQGDRKKNSNLQMLCNAATYGSELAYPDDMSIVLDASGSHKFFRFRMWRNDALTDEERDATLLRYTRIADVQITYPVIVATPLPKRMNFLRPLTGDTSPRSSESVILLPQYTAVALASQPDCELGLILPSILRAMAVNITANNLRSTLFASKSLASIPLNLVRNAIVAPGANEHYNYQRLETLGDTILKFVTGVQLLDDHPAWHEGYLTRRREHAVSNVKLAHSAIQKQLYTWIVRDRFLPRRWKPDYPIEPMKRVNISTEPESPKRKKKKPKVNSSQLSTKVLADVVESLIGAAYIAGGIERSVECLHVLNLGIECKPISQRVASMFKRVEPMDDEPVHLTYVESMLGYKFTKKLLLVEALMHASCQSEYRTVSYERLEFLGDSILDVVVTESLYHAEGKNYSPGHMHIRKSAMVNVHFLAFICLRTFMVLESQMPRWDAAKGTSVETETRKTYLWQCLMHSSHRILDDQIATFSRFKRGKVEIEQALNHGDTYPWAALTRLQAPKFFSDMIESLLGAVYLDCGGDMQIICSVLEKLGVLPILRRVVSDDVDVRHPVSRVAIWASRHSQDELGKVPKYTFTRRSGLITCTLAVDEEVLATETGRYNGRASQEEVKFRAAEAAMRILVARDSDTSIGMKAA</sequence>
<dbReference type="GO" id="GO:0005737">
    <property type="term" value="C:cytoplasm"/>
    <property type="evidence" value="ECO:0007669"/>
    <property type="project" value="TreeGrafter"/>
</dbReference>
<evidence type="ECO:0000256" key="3">
    <source>
        <dbReference type="ARBA" id="ARBA00022801"/>
    </source>
</evidence>
<accession>A0A0H2RKM1</accession>
<dbReference type="GO" id="GO:0005524">
    <property type="term" value="F:ATP binding"/>
    <property type="evidence" value="ECO:0007669"/>
    <property type="project" value="UniProtKB-KW"/>
</dbReference>
<evidence type="ECO:0000256" key="6">
    <source>
        <dbReference type="PROSITE-ProRule" id="PRU00657"/>
    </source>
</evidence>
<dbReference type="EMBL" id="KQ085983">
    <property type="protein sequence ID" value="KLO12187.1"/>
    <property type="molecule type" value="Genomic_DNA"/>
</dbReference>
<evidence type="ECO:0000259" key="11">
    <source>
        <dbReference type="PROSITE" id="PS51327"/>
    </source>
</evidence>
<keyword evidence="4" id="KW-0347">Helicase</keyword>
<keyword evidence="2" id="KW-0547">Nucleotide-binding</keyword>
<dbReference type="PROSITE" id="PS50142">
    <property type="entry name" value="RNASE_3_2"/>
    <property type="match status" value="2"/>
</dbReference>
<comment type="similarity">
    <text evidence="6">Belongs to the helicase family. Dicer subfamily.</text>
</comment>
<evidence type="ECO:0000259" key="9">
    <source>
        <dbReference type="PROSITE" id="PS51192"/>
    </source>
</evidence>
<dbReference type="PROSITE" id="PS51194">
    <property type="entry name" value="HELICASE_CTER"/>
    <property type="match status" value="1"/>
</dbReference>
<keyword evidence="5" id="KW-0067">ATP-binding</keyword>
<dbReference type="Pfam" id="PF00270">
    <property type="entry name" value="DEAD"/>
    <property type="match status" value="1"/>
</dbReference>
<feature type="domain" description="Helicase ATP-binding" evidence="9">
    <location>
        <begin position="21"/>
        <end position="189"/>
    </location>
</feature>
<keyword evidence="1" id="KW-0677">Repeat</keyword>
<dbReference type="PANTHER" id="PTHR14950">
    <property type="entry name" value="DICER-RELATED"/>
    <property type="match status" value="1"/>
</dbReference>
<dbReference type="PROSITE" id="PS51192">
    <property type="entry name" value="HELICASE_ATP_BIND_1"/>
    <property type="match status" value="1"/>
</dbReference>
<evidence type="ECO:0000256" key="4">
    <source>
        <dbReference type="ARBA" id="ARBA00022806"/>
    </source>
</evidence>
<dbReference type="PROSITE" id="PS00517">
    <property type="entry name" value="RNASE_3_1"/>
    <property type="match status" value="1"/>
</dbReference>
<organism evidence="12 13">
    <name type="scientific">Schizopora paradoxa</name>
    <dbReference type="NCBI Taxonomy" id="27342"/>
    <lineage>
        <taxon>Eukaryota</taxon>
        <taxon>Fungi</taxon>
        <taxon>Dikarya</taxon>
        <taxon>Basidiomycota</taxon>
        <taxon>Agaricomycotina</taxon>
        <taxon>Agaricomycetes</taxon>
        <taxon>Hymenochaetales</taxon>
        <taxon>Schizoporaceae</taxon>
        <taxon>Schizopora</taxon>
    </lineage>
</organism>
<dbReference type="InParanoid" id="A0A0H2RKM1"/>
<dbReference type="Proteomes" id="UP000053477">
    <property type="component" value="Unassembled WGS sequence"/>
</dbReference>
<dbReference type="InterPro" id="IPR005034">
    <property type="entry name" value="Dicer_dimerisation"/>
</dbReference>
<feature type="domain" description="Dicer dsRNA-binding fold" evidence="11">
    <location>
        <begin position="592"/>
        <end position="703"/>
    </location>
</feature>
<dbReference type="SUPFAM" id="SSF52540">
    <property type="entry name" value="P-loop containing nucleoside triphosphate hydrolases"/>
    <property type="match status" value="1"/>
</dbReference>
<dbReference type="PROSITE" id="PS51327">
    <property type="entry name" value="DICER_DSRBF"/>
    <property type="match status" value="1"/>
</dbReference>
<dbReference type="Gene3D" id="1.10.1520.10">
    <property type="entry name" value="Ribonuclease III domain"/>
    <property type="match status" value="2"/>
</dbReference>
<dbReference type="InterPro" id="IPR000999">
    <property type="entry name" value="RNase_III_dom"/>
</dbReference>
<evidence type="ECO:0000259" key="10">
    <source>
        <dbReference type="PROSITE" id="PS51194"/>
    </source>
</evidence>
<dbReference type="SMART" id="SM00535">
    <property type="entry name" value="RIBOc"/>
    <property type="match status" value="2"/>
</dbReference>
<proteinExistence type="inferred from homology"/>
<evidence type="ECO:0000256" key="2">
    <source>
        <dbReference type="ARBA" id="ARBA00022741"/>
    </source>
</evidence>
<dbReference type="InterPro" id="IPR001650">
    <property type="entry name" value="Helicase_C-like"/>
</dbReference>
<evidence type="ECO:0000256" key="1">
    <source>
        <dbReference type="ARBA" id="ARBA00022737"/>
    </source>
</evidence>
<dbReference type="CDD" id="cd00593">
    <property type="entry name" value="RIBOc"/>
    <property type="match status" value="2"/>
</dbReference>
<dbReference type="GO" id="GO:0003723">
    <property type="term" value="F:RNA binding"/>
    <property type="evidence" value="ECO:0007669"/>
    <property type="project" value="UniProtKB-UniRule"/>
</dbReference>
<dbReference type="InterPro" id="IPR027417">
    <property type="entry name" value="P-loop_NTPase"/>
</dbReference>
<keyword evidence="3 12" id="KW-0378">Hydrolase</keyword>